<dbReference type="SUPFAM" id="SSF49785">
    <property type="entry name" value="Galactose-binding domain-like"/>
    <property type="match status" value="1"/>
</dbReference>
<evidence type="ECO:0000313" key="4">
    <source>
        <dbReference type="EMBL" id="GCF10001.1"/>
    </source>
</evidence>
<dbReference type="OrthoDB" id="139764at2"/>
<sequence>MKRIGRVPTILTACLLILFSGMTAGTLVLGKVFSAHAASALPGSYFAPYSDVTIDPSLQSVTQSTGQKYYTLAFITGNGCNAAWAGTILLNQTGTYLPHLDSDISYVRSQGGDVIISFGGQAGQELAQTCSSASSLQAQYQAVVTKYAARHLDFDIEGGEQGDATTYDRRNIALSALQAANPGLTISFTLPSATTGLLNDSLGLLRNAVSHGVNFNVVNLMTMDYGSADSAMGQEALNAANGLYSELQAIFPSKSSSQLWSMVGITPMIGQNDSGGEIFSLSNAQQVLSFAQQHKIGELAFWETSRDNGNCAGSTSASDTCSGLSQSTYAFTNAWKSFSGGSSGGGSTPTPVSTTTPTSTPPATPTPIITPTPTPPTGGNLVKNPGFETGNLSSWSCTASGDTVVNAPIHSGSYALQLTPTSSSTGECDQTISVQANHTYTLSAYVSGQYAYIGAQNGASTWTSNSSYSKLNVSLTTGASQTSLTIYIHGWYAQGNVYVDDVSLS</sequence>
<organism evidence="4 5">
    <name type="scientific">Dictyobacter arantiisoli</name>
    <dbReference type="NCBI Taxonomy" id="2014874"/>
    <lineage>
        <taxon>Bacteria</taxon>
        <taxon>Bacillati</taxon>
        <taxon>Chloroflexota</taxon>
        <taxon>Ktedonobacteria</taxon>
        <taxon>Ktedonobacterales</taxon>
        <taxon>Dictyobacteraceae</taxon>
        <taxon>Dictyobacter</taxon>
    </lineage>
</organism>
<feature type="compositionally biased region" description="Low complexity" evidence="2">
    <location>
        <begin position="348"/>
        <end position="358"/>
    </location>
</feature>
<dbReference type="Gene3D" id="3.20.20.80">
    <property type="entry name" value="Glycosidases"/>
    <property type="match status" value="1"/>
</dbReference>
<feature type="compositionally biased region" description="Pro residues" evidence="2">
    <location>
        <begin position="359"/>
        <end position="376"/>
    </location>
</feature>
<evidence type="ECO:0000259" key="3">
    <source>
        <dbReference type="PROSITE" id="PS51910"/>
    </source>
</evidence>
<dbReference type="InterPro" id="IPR001223">
    <property type="entry name" value="Glyco_hydro18_cat"/>
</dbReference>
<dbReference type="InterPro" id="IPR017853">
    <property type="entry name" value="GH"/>
</dbReference>
<keyword evidence="5" id="KW-1185">Reference proteome</keyword>
<dbReference type="Gene3D" id="2.60.120.260">
    <property type="entry name" value="Galactose-binding domain-like"/>
    <property type="match status" value="1"/>
</dbReference>
<dbReference type="GO" id="GO:0016798">
    <property type="term" value="F:hydrolase activity, acting on glycosyl bonds"/>
    <property type="evidence" value="ECO:0007669"/>
    <property type="project" value="InterPro"/>
</dbReference>
<evidence type="ECO:0000313" key="5">
    <source>
        <dbReference type="Proteomes" id="UP000322530"/>
    </source>
</evidence>
<protein>
    <submittedName>
        <fullName evidence="4">Chitinase</fullName>
    </submittedName>
</protein>
<evidence type="ECO:0000256" key="2">
    <source>
        <dbReference type="SAM" id="MobiDB-lite"/>
    </source>
</evidence>
<dbReference type="InterPro" id="IPR052750">
    <property type="entry name" value="GH18_Chitinase"/>
</dbReference>
<dbReference type="AlphaFoldDB" id="A0A5A5TEL3"/>
<evidence type="ECO:0000256" key="1">
    <source>
        <dbReference type="ARBA" id="ARBA00022801"/>
    </source>
</evidence>
<feature type="domain" description="GH18" evidence="3">
    <location>
        <begin position="40"/>
        <end position="334"/>
    </location>
</feature>
<comment type="caution">
    <text evidence="4">The sequence shown here is derived from an EMBL/GenBank/DDBJ whole genome shotgun (WGS) entry which is preliminary data.</text>
</comment>
<feature type="region of interest" description="Disordered" evidence="2">
    <location>
        <begin position="340"/>
        <end position="378"/>
    </location>
</feature>
<dbReference type="GO" id="GO:0005975">
    <property type="term" value="P:carbohydrate metabolic process"/>
    <property type="evidence" value="ECO:0007669"/>
    <property type="project" value="InterPro"/>
</dbReference>
<dbReference type="PANTHER" id="PTHR42976">
    <property type="entry name" value="BIFUNCTIONAL CHITINASE/LYSOZYME-RELATED"/>
    <property type="match status" value="1"/>
</dbReference>
<dbReference type="Proteomes" id="UP000322530">
    <property type="component" value="Unassembled WGS sequence"/>
</dbReference>
<dbReference type="SUPFAM" id="SSF51445">
    <property type="entry name" value="(Trans)glycosidases"/>
    <property type="match status" value="1"/>
</dbReference>
<keyword evidence="1" id="KW-0378">Hydrolase</keyword>
<gene>
    <name evidence="4" type="ORF">KDI_35650</name>
</gene>
<dbReference type="PROSITE" id="PS51910">
    <property type="entry name" value="GH18_2"/>
    <property type="match status" value="1"/>
</dbReference>
<dbReference type="PANTHER" id="PTHR42976:SF1">
    <property type="entry name" value="GH18 DOMAIN-CONTAINING PROTEIN-RELATED"/>
    <property type="match status" value="1"/>
</dbReference>
<dbReference type="InterPro" id="IPR003305">
    <property type="entry name" value="CenC_carb-bd"/>
</dbReference>
<dbReference type="Pfam" id="PF02018">
    <property type="entry name" value="CBM_4_9"/>
    <property type="match status" value="1"/>
</dbReference>
<proteinExistence type="predicted"/>
<dbReference type="CDD" id="cd06543">
    <property type="entry name" value="GH18_PF-ChiA-like"/>
    <property type="match status" value="1"/>
</dbReference>
<accession>A0A5A5TEL3</accession>
<dbReference type="RefSeq" id="WP_149402902.1">
    <property type="nucleotide sequence ID" value="NZ_BIXY01000056.1"/>
</dbReference>
<dbReference type="EMBL" id="BIXY01000056">
    <property type="protein sequence ID" value="GCF10001.1"/>
    <property type="molecule type" value="Genomic_DNA"/>
</dbReference>
<dbReference type="InterPro" id="IPR008979">
    <property type="entry name" value="Galactose-bd-like_sf"/>
</dbReference>
<name>A0A5A5TEL3_9CHLR</name>
<reference evidence="4 5" key="1">
    <citation type="submission" date="2019-01" db="EMBL/GenBank/DDBJ databases">
        <title>Draft genome sequence of Dictyobacter sp. Uno17.</title>
        <authorList>
            <person name="Wang C.M."/>
            <person name="Zheng Y."/>
            <person name="Sakai Y."/>
            <person name="Abe K."/>
            <person name="Yokota A."/>
            <person name="Yabe S."/>
        </authorList>
    </citation>
    <scope>NUCLEOTIDE SEQUENCE [LARGE SCALE GENOMIC DNA]</scope>
    <source>
        <strain evidence="4 5">Uno17</strain>
    </source>
</reference>